<keyword evidence="3" id="KW-1185">Reference proteome</keyword>
<name>A0A095SL82_9GAMM</name>
<dbReference type="SUPFAM" id="SSF51445">
    <property type="entry name" value="(Trans)glycosidases"/>
    <property type="match status" value="1"/>
</dbReference>
<dbReference type="PANTHER" id="PTHR35273:SF2">
    <property type="entry name" value="ALPHA-GALACTOSIDASE"/>
    <property type="match status" value="1"/>
</dbReference>
<dbReference type="RefSeq" id="WP_035231371.1">
    <property type="nucleotide sequence ID" value="NZ_ARXV01000004.1"/>
</dbReference>
<evidence type="ECO:0000313" key="3">
    <source>
        <dbReference type="Proteomes" id="UP000029444"/>
    </source>
</evidence>
<organism evidence="2 3">
    <name type="scientific">Alcanivorax nanhaiticus</name>
    <dbReference type="NCBI Taxonomy" id="1177154"/>
    <lineage>
        <taxon>Bacteria</taxon>
        <taxon>Pseudomonadati</taxon>
        <taxon>Pseudomonadota</taxon>
        <taxon>Gammaproteobacteria</taxon>
        <taxon>Oceanospirillales</taxon>
        <taxon>Alcanivoracaceae</taxon>
        <taxon>Alcanivorax</taxon>
    </lineage>
</organism>
<dbReference type="OrthoDB" id="505502at2"/>
<proteinExistence type="predicted"/>
<dbReference type="Gene3D" id="3.20.20.70">
    <property type="entry name" value="Aldolase class I"/>
    <property type="match status" value="1"/>
</dbReference>
<feature type="domain" description="Glycoside-hydrolase family GH114 TIM-barrel" evidence="1">
    <location>
        <begin position="37"/>
        <end position="260"/>
    </location>
</feature>
<dbReference type="PATRIC" id="fig|1177154.3.peg.1263"/>
<dbReference type="EMBL" id="ARXV01000004">
    <property type="protein sequence ID" value="KGD65347.1"/>
    <property type="molecule type" value="Genomic_DNA"/>
</dbReference>
<dbReference type="AlphaFoldDB" id="A0A095SL82"/>
<evidence type="ECO:0000313" key="2">
    <source>
        <dbReference type="EMBL" id="KGD65347.1"/>
    </source>
</evidence>
<gene>
    <name evidence="2" type="ORF">Y5S_01240</name>
</gene>
<comment type="caution">
    <text evidence="2">The sequence shown here is derived from an EMBL/GenBank/DDBJ whole genome shotgun (WGS) entry which is preliminary data.</text>
</comment>
<protein>
    <recommendedName>
        <fullName evidence="1">Glycoside-hydrolase family GH114 TIM-barrel domain-containing protein</fullName>
    </recommendedName>
</protein>
<sequence>MESLGLIGSLLSSLLNPTPVETGPADPHWYQPVVDTHWQIQLQGTVNTGYDVDLYVLDLFDTPGNVIRDLQASNRRVICYFSAGSYEEWREDEGRFLPSDKGRNLDGWPGERWLDIRSQNVRNIMRDRIALAAEKGCDGVDPDNVDGYSNRTGFALTGKDQLEYNRFLASQAHSNGLAISLKNDLEQVSELVDEFDFAINESCHQWNECDLLQPFIDAGKPVFHIDYLYANDPQARAAFCATMNQKRFRSLTLPLELDDSYRFSCTP</sequence>
<evidence type="ECO:0000259" key="1">
    <source>
        <dbReference type="Pfam" id="PF03537"/>
    </source>
</evidence>
<dbReference type="InterPro" id="IPR017853">
    <property type="entry name" value="GH"/>
</dbReference>
<dbReference type="STRING" id="1177154.Y5S_01240"/>
<accession>A0A095SL82</accession>
<dbReference type="InterPro" id="IPR013785">
    <property type="entry name" value="Aldolase_TIM"/>
</dbReference>
<dbReference type="eggNOG" id="COG3868">
    <property type="taxonomic scope" value="Bacteria"/>
</dbReference>
<dbReference type="InterPro" id="IPR004352">
    <property type="entry name" value="GH114_TIM-barrel"/>
</dbReference>
<dbReference type="Proteomes" id="UP000029444">
    <property type="component" value="Unassembled WGS sequence"/>
</dbReference>
<dbReference type="Pfam" id="PF03537">
    <property type="entry name" value="Glyco_hydro_114"/>
    <property type="match status" value="1"/>
</dbReference>
<reference evidence="2 3" key="1">
    <citation type="submission" date="2012-09" db="EMBL/GenBank/DDBJ databases">
        <title>Genome Sequence of alkane-degrading Bacterium Alcanivorax sp. 19-m-6.</title>
        <authorList>
            <person name="Lai Q."/>
            <person name="Shao Z."/>
        </authorList>
    </citation>
    <scope>NUCLEOTIDE SEQUENCE [LARGE SCALE GENOMIC DNA]</scope>
    <source>
        <strain evidence="2 3">19-m-6</strain>
    </source>
</reference>
<dbReference type="PANTHER" id="PTHR35273">
    <property type="entry name" value="ALPHA-1,4 POLYGALACTOSAMINIDASE, PUTATIVE (AFU_ORTHOLOGUE AFUA_3G07890)-RELATED"/>
    <property type="match status" value="1"/>
</dbReference>